<dbReference type="InterPro" id="IPR029017">
    <property type="entry name" value="Enolase-like_N"/>
</dbReference>
<accession>A0A934TX64</accession>
<dbReference type="Proteomes" id="UP000630528">
    <property type="component" value="Unassembled WGS sequence"/>
</dbReference>
<dbReference type="Pfam" id="PF02746">
    <property type="entry name" value="MR_MLE_N"/>
    <property type="match status" value="1"/>
</dbReference>
<dbReference type="CDD" id="cd03316">
    <property type="entry name" value="MR_like"/>
    <property type="match status" value="1"/>
</dbReference>
<dbReference type="EMBL" id="JAEPWM010000011">
    <property type="protein sequence ID" value="MBK6008746.1"/>
    <property type="molecule type" value="Genomic_DNA"/>
</dbReference>
<dbReference type="Pfam" id="PF13378">
    <property type="entry name" value="MR_MLE_C"/>
    <property type="match status" value="1"/>
</dbReference>
<dbReference type="InterPro" id="IPR029065">
    <property type="entry name" value="Enolase_C-like"/>
</dbReference>
<protein>
    <submittedName>
        <fullName evidence="3">Mandelate racemase/muconate lactonizing enzyme family protein</fullName>
    </submittedName>
</protein>
<evidence type="ECO:0000259" key="2">
    <source>
        <dbReference type="SMART" id="SM00922"/>
    </source>
</evidence>
<dbReference type="SUPFAM" id="SSF51604">
    <property type="entry name" value="Enolase C-terminal domain-like"/>
    <property type="match status" value="1"/>
</dbReference>
<proteinExistence type="predicted"/>
<evidence type="ECO:0000256" key="1">
    <source>
        <dbReference type="ARBA" id="ARBA00023239"/>
    </source>
</evidence>
<dbReference type="GO" id="GO:0009063">
    <property type="term" value="P:amino acid catabolic process"/>
    <property type="evidence" value="ECO:0007669"/>
    <property type="project" value="InterPro"/>
</dbReference>
<dbReference type="Gene3D" id="3.30.390.10">
    <property type="entry name" value="Enolase-like, N-terminal domain"/>
    <property type="match status" value="1"/>
</dbReference>
<dbReference type="SFLD" id="SFLDG00179">
    <property type="entry name" value="mandelate_racemase"/>
    <property type="match status" value="1"/>
</dbReference>
<evidence type="ECO:0000313" key="3">
    <source>
        <dbReference type="EMBL" id="MBK6008746.1"/>
    </source>
</evidence>
<gene>
    <name evidence="3" type="ORF">JJB11_21825</name>
</gene>
<dbReference type="InterPro" id="IPR036849">
    <property type="entry name" value="Enolase-like_C_sf"/>
</dbReference>
<dbReference type="PROSITE" id="PS00909">
    <property type="entry name" value="MR_MLE_2"/>
    <property type="match status" value="1"/>
</dbReference>
<name>A0A934TX64_9BURK</name>
<feature type="domain" description="Mandelate racemase/muconate lactonizing enzyme C-terminal" evidence="2">
    <location>
        <begin position="123"/>
        <end position="219"/>
    </location>
</feature>
<comment type="caution">
    <text evidence="3">The sequence shown here is derived from an EMBL/GenBank/DDBJ whole genome shotgun (WGS) entry which is preliminary data.</text>
</comment>
<dbReference type="SMART" id="SM00922">
    <property type="entry name" value="MR_MLE"/>
    <property type="match status" value="1"/>
</dbReference>
<keyword evidence="4" id="KW-1185">Reference proteome</keyword>
<dbReference type="GO" id="GO:0016829">
    <property type="term" value="F:lyase activity"/>
    <property type="evidence" value="ECO:0007669"/>
    <property type="project" value="UniProtKB-KW"/>
</dbReference>
<dbReference type="SUPFAM" id="SSF54826">
    <property type="entry name" value="Enolase N-terminal domain-like"/>
    <property type="match status" value="1"/>
</dbReference>
<sequence>MAKSLATARQTTIVVVETRSGVTGIGEAWGMPAVNQAYLPLLASYLEGSDLADVELVFSRILARHYHFGVQNQMMACISGIDIAAKDALGKEIGLPVCRLIGGRGSEHVPVYASGGYITEDNARDFTPQLEAIAAGKHRAVKIKIGLGPASDLARVREARHVLGEDIDLMVDINSNYSLDLAKHTLAALAPHRIGWVEEPLAPQDIAGYEVLQRCSPVPVATGEALYTVHDFQRLLERRAVDVVQPDLSLCGGFWQGRRIADLAELHHVRLSPHVWGSGIGLAAAAHYVASRSPSPQAQDAPWPTLVEYDVGANPLREQLFKQPLVAKDGLLPVPPGPGLGIELDWSAVEKYALR</sequence>
<dbReference type="SFLD" id="SFLDS00001">
    <property type="entry name" value="Enolase"/>
    <property type="match status" value="1"/>
</dbReference>
<dbReference type="InterPro" id="IPR018110">
    <property type="entry name" value="Mandel_Rmase/mucon_lact_enz_CS"/>
</dbReference>
<dbReference type="PANTHER" id="PTHR48080:SF2">
    <property type="entry name" value="D-GALACTONATE DEHYDRATASE"/>
    <property type="match status" value="1"/>
</dbReference>
<dbReference type="PANTHER" id="PTHR48080">
    <property type="entry name" value="D-GALACTONATE DEHYDRATASE-RELATED"/>
    <property type="match status" value="1"/>
</dbReference>
<keyword evidence="1" id="KW-0456">Lyase</keyword>
<dbReference type="Gene3D" id="3.20.20.120">
    <property type="entry name" value="Enolase-like C-terminal domain"/>
    <property type="match status" value="1"/>
</dbReference>
<dbReference type="InterPro" id="IPR034593">
    <property type="entry name" value="DgoD-like"/>
</dbReference>
<evidence type="ECO:0000313" key="4">
    <source>
        <dbReference type="Proteomes" id="UP000630528"/>
    </source>
</evidence>
<dbReference type="InterPro" id="IPR013342">
    <property type="entry name" value="Mandelate_racemase_C"/>
</dbReference>
<reference evidence="3" key="1">
    <citation type="journal article" date="2012" name="J. Microbiol. Biotechnol.">
        <title>Ramlibacter ginsenosidimutans sp. nov., with ginsenoside-converting activity.</title>
        <authorList>
            <person name="Wang L."/>
            <person name="An D.S."/>
            <person name="Kim S.G."/>
            <person name="Jin F.X."/>
            <person name="Kim S.C."/>
            <person name="Lee S.T."/>
            <person name="Im W.T."/>
        </authorList>
    </citation>
    <scope>NUCLEOTIDE SEQUENCE</scope>
    <source>
        <strain evidence="3">KACC 17527</strain>
    </source>
</reference>
<reference evidence="3" key="2">
    <citation type="submission" date="2021-01" db="EMBL/GenBank/DDBJ databases">
        <authorList>
            <person name="Kang M."/>
        </authorList>
    </citation>
    <scope>NUCLEOTIDE SEQUENCE</scope>
    <source>
        <strain evidence="3">KACC 17527</strain>
    </source>
</reference>
<organism evidence="3 4">
    <name type="scientific">Ramlibacter ginsenosidimutans</name>
    <dbReference type="NCBI Taxonomy" id="502333"/>
    <lineage>
        <taxon>Bacteria</taxon>
        <taxon>Pseudomonadati</taxon>
        <taxon>Pseudomonadota</taxon>
        <taxon>Betaproteobacteria</taxon>
        <taxon>Burkholderiales</taxon>
        <taxon>Comamonadaceae</taxon>
        <taxon>Ramlibacter</taxon>
    </lineage>
</organism>
<dbReference type="RefSeq" id="WP_201176564.1">
    <property type="nucleotide sequence ID" value="NZ_JAEPWM010000011.1"/>
</dbReference>
<dbReference type="InterPro" id="IPR013341">
    <property type="entry name" value="Mandelate_racemase_N_dom"/>
</dbReference>
<dbReference type="AlphaFoldDB" id="A0A934TX64"/>